<keyword evidence="5" id="KW-0812">Transmembrane</keyword>
<gene>
    <name evidence="7" type="ORF">FBZ96_104562</name>
</gene>
<feature type="transmembrane region" description="Helical" evidence="5">
    <location>
        <begin position="691"/>
        <end position="708"/>
    </location>
</feature>
<keyword evidence="8" id="KW-1185">Reference proteome</keyword>
<evidence type="ECO:0000313" key="7">
    <source>
        <dbReference type="EMBL" id="TWA99586.1"/>
    </source>
</evidence>
<feature type="domain" description="Leucine-binding protein" evidence="6">
    <location>
        <begin position="33"/>
        <end position="336"/>
    </location>
</feature>
<dbReference type="PRINTS" id="PR00337">
    <property type="entry name" value="LEUILEVALBP"/>
</dbReference>
<dbReference type="InterPro" id="IPR028081">
    <property type="entry name" value="Leu-bd"/>
</dbReference>
<dbReference type="EMBL" id="VITK01000004">
    <property type="protein sequence ID" value="TWA99586.1"/>
    <property type="molecule type" value="Genomic_DNA"/>
</dbReference>
<evidence type="ECO:0000256" key="3">
    <source>
        <dbReference type="ARBA" id="ARBA00022729"/>
    </source>
</evidence>
<dbReference type="Gene3D" id="3.40.50.2300">
    <property type="match status" value="2"/>
</dbReference>
<keyword evidence="5" id="KW-1133">Transmembrane helix</keyword>
<keyword evidence="3" id="KW-0732">Signal</keyword>
<comment type="caution">
    <text evidence="7">The sequence shown here is derived from an EMBL/GenBank/DDBJ whole genome shotgun (WGS) entry which is preliminary data.</text>
</comment>
<dbReference type="Gene3D" id="1.20.58.390">
    <property type="entry name" value="Neurotransmitter-gated ion-channel transmembrane domain"/>
    <property type="match status" value="1"/>
</dbReference>
<feature type="transmembrane region" description="Helical" evidence="5">
    <location>
        <begin position="720"/>
        <end position="744"/>
    </location>
</feature>
<dbReference type="Proteomes" id="UP000319949">
    <property type="component" value="Unassembled WGS sequence"/>
</dbReference>
<dbReference type="InterPro" id="IPR038050">
    <property type="entry name" value="Neuro_actylchol_rec"/>
</dbReference>
<feature type="transmembrane region" description="Helical" evidence="5">
    <location>
        <begin position="626"/>
        <end position="649"/>
    </location>
</feature>
<organism evidence="7 8">
    <name type="scientific">Bradyrhizobium stylosanthis</name>
    <dbReference type="NCBI Taxonomy" id="1803665"/>
    <lineage>
        <taxon>Bacteria</taxon>
        <taxon>Pseudomonadati</taxon>
        <taxon>Pseudomonadota</taxon>
        <taxon>Alphaproteobacteria</taxon>
        <taxon>Hyphomicrobiales</taxon>
        <taxon>Nitrobacteraceae</taxon>
        <taxon>Bradyrhizobium</taxon>
    </lineage>
</organism>
<feature type="transmembrane region" description="Helical" evidence="5">
    <location>
        <begin position="658"/>
        <end position="679"/>
    </location>
</feature>
<dbReference type="GO" id="GO:0006865">
    <property type="term" value="P:amino acid transport"/>
    <property type="evidence" value="ECO:0007669"/>
    <property type="project" value="UniProtKB-KW"/>
</dbReference>
<proteinExistence type="inferred from homology"/>
<dbReference type="PANTHER" id="PTHR47151:SF2">
    <property type="entry name" value="AMINO ACID BINDING PROTEIN"/>
    <property type="match status" value="1"/>
</dbReference>
<protein>
    <submittedName>
        <fullName evidence="7">ABC-type branched-subunit amino acid transport system substrate-binding protein</fullName>
    </submittedName>
</protein>
<dbReference type="STRING" id="1803665.GCA_001641335_05757"/>
<evidence type="ECO:0000256" key="4">
    <source>
        <dbReference type="ARBA" id="ARBA00022970"/>
    </source>
</evidence>
<keyword evidence="5" id="KW-0472">Membrane</keyword>
<accession>A0A560DR46</accession>
<evidence type="ECO:0000256" key="5">
    <source>
        <dbReference type="SAM" id="Phobius"/>
    </source>
</evidence>
<evidence type="ECO:0000256" key="2">
    <source>
        <dbReference type="ARBA" id="ARBA00022448"/>
    </source>
</evidence>
<dbReference type="Pfam" id="PF13458">
    <property type="entry name" value="Peripla_BP_6"/>
    <property type="match status" value="1"/>
</dbReference>
<dbReference type="AlphaFoldDB" id="A0A560DR46"/>
<comment type="similarity">
    <text evidence="1">Belongs to the leucine-binding protein family.</text>
</comment>
<dbReference type="SUPFAM" id="SSF53822">
    <property type="entry name" value="Periplasmic binding protein-like I"/>
    <property type="match status" value="1"/>
</dbReference>
<dbReference type="InterPro" id="IPR000709">
    <property type="entry name" value="Leu_Ile_Val-bd"/>
</dbReference>
<keyword evidence="2" id="KW-0813">Transport</keyword>
<dbReference type="InterPro" id="IPR028082">
    <property type="entry name" value="Peripla_BP_I"/>
</dbReference>
<evidence type="ECO:0000313" key="8">
    <source>
        <dbReference type="Proteomes" id="UP000319949"/>
    </source>
</evidence>
<dbReference type="RefSeq" id="WP_063691137.1">
    <property type="nucleotide sequence ID" value="NZ_LVEM01000004.1"/>
</dbReference>
<keyword evidence="4" id="KW-0029">Amino-acid transport</keyword>
<reference evidence="7 8" key="1">
    <citation type="submission" date="2019-06" db="EMBL/GenBank/DDBJ databases">
        <title>Genomic Encyclopedia of Type Strains, Phase IV (KMG-V): Genome sequencing to study the core and pangenomes of soil and plant-associated prokaryotes.</title>
        <authorList>
            <person name="Whitman W."/>
        </authorList>
    </citation>
    <scope>NUCLEOTIDE SEQUENCE [LARGE SCALE GENOMIC DNA]</scope>
    <source>
        <strain evidence="7 8">BR 510</strain>
    </source>
</reference>
<evidence type="ECO:0000256" key="1">
    <source>
        <dbReference type="ARBA" id="ARBA00010062"/>
    </source>
</evidence>
<evidence type="ECO:0000259" key="6">
    <source>
        <dbReference type="Pfam" id="PF13458"/>
    </source>
</evidence>
<sequence length="749" mass="81715">MKPRLTMWLAVVAGVVLVLAVAWAAVLWTRPEPVRIAFANSLSGPSAATGTESLVATQLAIDEVNAKGGVNGRPIELVLFDDASNPAVARANAQAIADSPCVAVLGHYLSSASLAAAPVYKDARIPALTGSSAADELTSGSDYYFRALSPVSVQARSIAEHLRAVMKEPKVRLVHTRDSYGKSFERGFATAYPAEQLRVFGLDVAAGQIGSTDEALDSAAQESGPAVIVVGAATDFSADIVKALRRRGIKGTIIASQAAARESYLQNFANEPEEKAHPGFFSDNLYAASSLMFDSAGVAAQVFAADYKAKAGTSPSWVAGGSYDAARLMIDALKRAAVHPRFMGQGIQKRSDSKVADRDRVRVALAAIDSPKSAVVGLTGRLYFNANRDIPRPIRLGFFRYGLFVTAPLQLVPIDQPYGIDLAAEREAGHVVMFGDRHYWIQRVVYTGIDIVRVTRIDVRQNSFSVDFYLWMRFAGDDEAQTHVEFPALADRGAFDPAQPIQAGREDGLSYRLYRISSDFKARFDLHDYPFDTQQLRLHLQNTEQRRELITYVIDRFGLRLADDGNSRAEDGAYSGLQLWRFIGLSYFVDSLSTGSTLGRASLFGAEASMEFAGFNAVITLRRTSAIYMLKNLLPLFLLVLVVFATLFFPETMFRERVTIPVTSILASAVLLVAVNGQIGDVGYTVVVEEMFYIFFVLCLMTMLAGYKHEKLRDAGRKRAAVVLDHAAQVIYAGTVLAVIVVLYRRYAG</sequence>
<dbReference type="PANTHER" id="PTHR47151">
    <property type="entry name" value="LEU/ILE/VAL-BINDING ABC TRANSPORTER SUBUNIT"/>
    <property type="match status" value="1"/>
</dbReference>
<dbReference type="CDD" id="cd19985">
    <property type="entry name" value="PBP1_ABC_HAAT-like"/>
    <property type="match status" value="1"/>
</dbReference>
<name>A0A560DR46_9BRAD</name>